<gene>
    <name evidence="3" type="ORF">CH330_05140</name>
</gene>
<keyword evidence="1" id="KW-1133">Transmembrane helix</keyword>
<feature type="transmembrane region" description="Helical" evidence="1">
    <location>
        <begin position="90"/>
        <end position="110"/>
    </location>
</feature>
<accession>A0A235BU97</accession>
<dbReference type="Pfam" id="PF13490">
    <property type="entry name" value="zf-HC2"/>
    <property type="match status" value="1"/>
</dbReference>
<dbReference type="AlphaFoldDB" id="A0A235BU97"/>
<keyword evidence="1" id="KW-0472">Membrane</keyword>
<name>A0A235BU97_UNCW3</name>
<protein>
    <recommendedName>
        <fullName evidence="2">Putative zinc-finger domain-containing protein</fullName>
    </recommendedName>
</protein>
<dbReference type="Proteomes" id="UP000215559">
    <property type="component" value="Unassembled WGS sequence"/>
</dbReference>
<feature type="domain" description="Putative zinc-finger" evidence="2">
    <location>
        <begin position="4"/>
        <end position="38"/>
    </location>
</feature>
<evidence type="ECO:0000256" key="1">
    <source>
        <dbReference type="SAM" id="Phobius"/>
    </source>
</evidence>
<organism evidence="3 4">
    <name type="scientific">candidate division WOR-3 bacterium JGI_Cruoil_03_51_56</name>
    <dbReference type="NCBI Taxonomy" id="1973747"/>
    <lineage>
        <taxon>Bacteria</taxon>
        <taxon>Bacteria division WOR-3</taxon>
    </lineage>
</organism>
<evidence type="ECO:0000259" key="2">
    <source>
        <dbReference type="Pfam" id="PF13490"/>
    </source>
</evidence>
<proteinExistence type="predicted"/>
<evidence type="ECO:0000313" key="4">
    <source>
        <dbReference type="Proteomes" id="UP000215559"/>
    </source>
</evidence>
<dbReference type="EMBL" id="NOZP01000090">
    <property type="protein sequence ID" value="OYD15619.1"/>
    <property type="molecule type" value="Genomic_DNA"/>
</dbReference>
<evidence type="ECO:0000313" key="3">
    <source>
        <dbReference type="EMBL" id="OYD15619.1"/>
    </source>
</evidence>
<dbReference type="Gene3D" id="1.10.10.1320">
    <property type="entry name" value="Anti-sigma factor, zinc-finger domain"/>
    <property type="match status" value="1"/>
</dbReference>
<reference evidence="3 4" key="1">
    <citation type="submission" date="2017-07" db="EMBL/GenBank/DDBJ databases">
        <title>Recovery of genomes from metagenomes via a dereplication, aggregation, and scoring strategy.</title>
        <authorList>
            <person name="Sieber C.M."/>
            <person name="Probst A.J."/>
            <person name="Sharrar A."/>
            <person name="Thomas B.C."/>
            <person name="Hess M."/>
            <person name="Tringe S.G."/>
            <person name="Banfield J.F."/>
        </authorList>
    </citation>
    <scope>NUCLEOTIDE SEQUENCE [LARGE SCALE GENOMIC DNA]</scope>
    <source>
        <strain evidence="3">JGI_Cruoil_03_51_56</strain>
    </source>
</reference>
<dbReference type="InterPro" id="IPR027383">
    <property type="entry name" value="Znf_put"/>
</dbReference>
<keyword evidence="1" id="KW-0812">Transmembrane</keyword>
<comment type="caution">
    <text evidence="3">The sequence shown here is derived from an EMBL/GenBank/DDBJ whole genome shotgun (WGS) entry which is preliminary data.</text>
</comment>
<dbReference type="InterPro" id="IPR041916">
    <property type="entry name" value="Anti_sigma_zinc_sf"/>
</dbReference>
<sequence length="147" mass="16329">MINCSEVKRLLPAYLDREITGPNRDAITRHLEICETCRQELEALNADIEGLRSVKTPEPSPYFVTRTMAQIQQTESATRGFKTRRTIGRVLTTAAAVVLIAVGIWFGAMLGNGIAESGNKANRTDEWPFETNSPSFAEVYETMFAGE</sequence>